<reference evidence="3 4" key="1">
    <citation type="submission" date="2019-10" db="EMBL/GenBank/DDBJ databases">
        <title>Epibacterium sp. nov., isolated from seawater.</title>
        <authorList>
            <person name="Zhang X."/>
            <person name="Li N."/>
        </authorList>
    </citation>
    <scope>NUCLEOTIDE SEQUENCE [LARGE SCALE GENOMIC DNA]</scope>
    <source>
        <strain evidence="3 4">SM1979</strain>
    </source>
</reference>
<organism evidence="3 4">
    <name type="scientific">Tritonibacter litoralis</name>
    <dbReference type="NCBI Taxonomy" id="2662264"/>
    <lineage>
        <taxon>Bacteria</taxon>
        <taxon>Pseudomonadati</taxon>
        <taxon>Pseudomonadota</taxon>
        <taxon>Alphaproteobacteria</taxon>
        <taxon>Rhodobacterales</taxon>
        <taxon>Paracoccaceae</taxon>
        <taxon>Tritonibacter</taxon>
    </lineage>
</organism>
<dbReference type="PANTHER" id="PTHR44051">
    <property type="entry name" value="GLUTATHIONE S-TRANSFERASE-RELATED"/>
    <property type="match status" value="1"/>
</dbReference>
<dbReference type="SUPFAM" id="SSF52833">
    <property type="entry name" value="Thioredoxin-like"/>
    <property type="match status" value="1"/>
</dbReference>
<dbReference type="SFLD" id="SFLDG01150">
    <property type="entry name" value="Main.1:_Beta-like"/>
    <property type="match status" value="1"/>
</dbReference>
<dbReference type="InterPro" id="IPR010987">
    <property type="entry name" value="Glutathione-S-Trfase_C-like"/>
</dbReference>
<dbReference type="SFLD" id="SFLDG00358">
    <property type="entry name" value="Main_(cytGST)"/>
    <property type="match status" value="1"/>
</dbReference>
<proteinExistence type="predicted"/>
<dbReference type="InterPro" id="IPR036282">
    <property type="entry name" value="Glutathione-S-Trfase_C_sf"/>
</dbReference>
<dbReference type="Proteomes" id="UP000444174">
    <property type="component" value="Unassembled WGS sequence"/>
</dbReference>
<dbReference type="Pfam" id="PF13410">
    <property type="entry name" value="GST_C_2"/>
    <property type="match status" value="1"/>
</dbReference>
<comment type="caution">
    <text evidence="3">The sequence shown here is derived from an EMBL/GenBank/DDBJ whole genome shotgun (WGS) entry which is preliminary data.</text>
</comment>
<dbReference type="Pfam" id="PF13409">
    <property type="entry name" value="GST_N_2"/>
    <property type="match status" value="1"/>
</dbReference>
<keyword evidence="4" id="KW-1185">Reference proteome</keyword>
<sequence length="231" mass="25789">MTQNYRLHYAPDNASLIIRLALEEMNLPYETLLVDRSVSAQRRPDYLALNPAGKIPTLETPDGVISEVGAILSYLSETHGQMAPQAGHAGRPEFLKWLFFTANTLHPDLIMQFYAHRYGPQEAMDHIRALTAQRLRDHLALLDQALRHAPWSSGETPSVLDYYVVACLRWATLYPVGETGWFKIADYPHLFALCQQLETRPAAQAAIKAEGLGQTPFSAPHYANPPEGVAL</sequence>
<gene>
    <name evidence="3" type="ORF">GFB49_05355</name>
</gene>
<dbReference type="GO" id="GO:0016740">
    <property type="term" value="F:transferase activity"/>
    <property type="evidence" value="ECO:0007669"/>
    <property type="project" value="UniProtKB-KW"/>
</dbReference>
<dbReference type="RefSeq" id="WP_153214788.1">
    <property type="nucleotide sequence ID" value="NZ_WIBF01000002.1"/>
</dbReference>
<evidence type="ECO:0000313" key="4">
    <source>
        <dbReference type="Proteomes" id="UP000444174"/>
    </source>
</evidence>
<dbReference type="Gene3D" id="1.20.1050.10">
    <property type="match status" value="1"/>
</dbReference>
<dbReference type="PROSITE" id="PS50405">
    <property type="entry name" value="GST_CTER"/>
    <property type="match status" value="1"/>
</dbReference>
<feature type="domain" description="GST C-terminal" evidence="2">
    <location>
        <begin position="87"/>
        <end position="217"/>
    </location>
</feature>
<accession>A0A843YF15</accession>
<dbReference type="InterPro" id="IPR004045">
    <property type="entry name" value="Glutathione_S-Trfase_N"/>
</dbReference>
<feature type="domain" description="GST N-terminal" evidence="1">
    <location>
        <begin position="3"/>
        <end position="83"/>
    </location>
</feature>
<dbReference type="PANTHER" id="PTHR44051:SF8">
    <property type="entry name" value="GLUTATHIONE S-TRANSFERASE GSTA"/>
    <property type="match status" value="1"/>
</dbReference>
<dbReference type="AlphaFoldDB" id="A0A843YF15"/>
<name>A0A843YF15_9RHOB</name>
<dbReference type="Gene3D" id="3.40.30.10">
    <property type="entry name" value="Glutaredoxin"/>
    <property type="match status" value="1"/>
</dbReference>
<dbReference type="EMBL" id="WIBF01000002">
    <property type="protein sequence ID" value="MQQ07872.1"/>
    <property type="molecule type" value="Genomic_DNA"/>
</dbReference>
<dbReference type="CDD" id="cd03188">
    <property type="entry name" value="GST_C_Beta"/>
    <property type="match status" value="1"/>
</dbReference>
<evidence type="ECO:0000259" key="1">
    <source>
        <dbReference type="PROSITE" id="PS50404"/>
    </source>
</evidence>
<dbReference type="InterPro" id="IPR040079">
    <property type="entry name" value="Glutathione_S-Trfase"/>
</dbReference>
<protein>
    <submittedName>
        <fullName evidence="3">Glutathione S-transferase</fullName>
    </submittedName>
</protein>
<evidence type="ECO:0000259" key="2">
    <source>
        <dbReference type="PROSITE" id="PS50405"/>
    </source>
</evidence>
<dbReference type="PROSITE" id="PS50404">
    <property type="entry name" value="GST_NTER"/>
    <property type="match status" value="1"/>
</dbReference>
<dbReference type="SFLD" id="SFLDS00019">
    <property type="entry name" value="Glutathione_Transferase_(cytos"/>
    <property type="match status" value="1"/>
</dbReference>
<keyword evidence="3" id="KW-0808">Transferase</keyword>
<dbReference type="SUPFAM" id="SSF47616">
    <property type="entry name" value="GST C-terminal domain-like"/>
    <property type="match status" value="1"/>
</dbReference>
<evidence type="ECO:0000313" key="3">
    <source>
        <dbReference type="EMBL" id="MQQ07872.1"/>
    </source>
</evidence>
<dbReference type="InterPro" id="IPR036249">
    <property type="entry name" value="Thioredoxin-like_sf"/>
</dbReference>
<dbReference type="CDD" id="cd03057">
    <property type="entry name" value="GST_N_Beta"/>
    <property type="match status" value="1"/>
</dbReference>